<dbReference type="Gene3D" id="3.30.559.10">
    <property type="entry name" value="Chloramphenicol acetyltransferase-like domain"/>
    <property type="match status" value="2"/>
</dbReference>
<dbReference type="GO" id="GO:0044550">
    <property type="term" value="P:secondary metabolite biosynthetic process"/>
    <property type="evidence" value="ECO:0007669"/>
    <property type="project" value="TreeGrafter"/>
</dbReference>
<reference evidence="2 3" key="1">
    <citation type="journal article" date="2016" name="BMC Genomics">
        <title>Comparative genomic and transcriptomic analyses of the Fuzhuan brick tea-fermentation fungus Aspergillus cristatus.</title>
        <authorList>
            <person name="Ge Y."/>
            <person name="Wang Y."/>
            <person name="Liu Y."/>
            <person name="Tan Y."/>
            <person name="Ren X."/>
            <person name="Zhang X."/>
            <person name="Hyde K.D."/>
            <person name="Liu Y."/>
            <person name="Liu Z."/>
        </authorList>
    </citation>
    <scope>NUCLEOTIDE SEQUENCE [LARGE SCALE GENOMIC DNA]</scope>
    <source>
        <strain evidence="2 3">GZAAS20.1005</strain>
    </source>
</reference>
<gene>
    <name evidence="2" type="ORF">SI65_03678</name>
</gene>
<accession>A0A1E3BI38</accession>
<proteinExistence type="predicted"/>
<comment type="caution">
    <text evidence="2">The sequence shown here is derived from an EMBL/GenBank/DDBJ whole genome shotgun (WGS) entry which is preliminary data.</text>
</comment>
<evidence type="ECO:0000313" key="3">
    <source>
        <dbReference type="Proteomes" id="UP000094569"/>
    </source>
</evidence>
<dbReference type="STRING" id="573508.A0A1E3BI38"/>
<protein>
    <submittedName>
        <fullName evidence="2">Uncharacterized protein</fullName>
    </submittedName>
</protein>
<dbReference type="InterPro" id="IPR050317">
    <property type="entry name" value="Plant_Fungal_Acyltransferase"/>
</dbReference>
<dbReference type="OrthoDB" id="1862401at2759"/>
<evidence type="ECO:0000313" key="2">
    <source>
        <dbReference type="EMBL" id="ODM20625.1"/>
    </source>
</evidence>
<name>A0A1E3BI38_ASPCR</name>
<organism evidence="2 3">
    <name type="scientific">Aspergillus cristatus</name>
    <name type="common">Chinese Fuzhuan brick tea-fermentation fungus</name>
    <name type="synonym">Eurotium cristatum</name>
    <dbReference type="NCBI Taxonomy" id="573508"/>
    <lineage>
        <taxon>Eukaryota</taxon>
        <taxon>Fungi</taxon>
        <taxon>Dikarya</taxon>
        <taxon>Ascomycota</taxon>
        <taxon>Pezizomycotina</taxon>
        <taxon>Eurotiomycetes</taxon>
        <taxon>Eurotiomycetidae</taxon>
        <taxon>Eurotiales</taxon>
        <taxon>Aspergillaceae</taxon>
        <taxon>Aspergillus</taxon>
        <taxon>Aspergillus subgen. Aspergillus</taxon>
    </lineage>
</organism>
<dbReference type="AlphaFoldDB" id="A0A1E3BI38"/>
<evidence type="ECO:0000256" key="1">
    <source>
        <dbReference type="ARBA" id="ARBA00022679"/>
    </source>
</evidence>
<keyword evidence="1" id="KW-0808">Transferase</keyword>
<dbReference type="Proteomes" id="UP000094569">
    <property type="component" value="Unassembled WGS sequence"/>
</dbReference>
<dbReference type="Pfam" id="PF02458">
    <property type="entry name" value="Transferase"/>
    <property type="match status" value="1"/>
</dbReference>
<sequence length="407" mass="45507">MPDHMFTLFLIYPTPPDFNLENTIISLKQSLANARNQIPLIASQLQFNNNTPSLIPSKSIDLQVRNLSDEHKPYSDLAAHSFAPTYLDREVLLSAEDPSPVCRLQLNIIQGGLIFAFGANHIVFDLSSAHTVLSLLCRGSNIYNSNCSGEMPTYKADIRRDAFKASPQATSLSKKDLIQRLPTHRIINSPPVVPTSTIRGFLYEISEPAIQTLKDKCKPLGVQYLSTYDCIVAWLWTSITRVRLAERQKTDSQSSFFHPVNLRNRFPVSVPNNYIGNAVGVARAGPLDISCLLGENGPSIAASQIRQSIQKVNMDIFSNLAALYQVLAPTEQLVLDMDTHTGMDLMLTSWYEIDKADYDFGWGTPQAVWIYNIAVAGRNVIFPNCDSSSWQYDLWQNKIGCSRIKSF</sequence>
<keyword evidence="3" id="KW-1185">Reference proteome</keyword>
<dbReference type="VEuPathDB" id="FungiDB:SI65_03678"/>
<dbReference type="InterPro" id="IPR023213">
    <property type="entry name" value="CAT-like_dom_sf"/>
</dbReference>
<dbReference type="PANTHER" id="PTHR31642:SF310">
    <property type="entry name" value="FATTY ALCOHOL:CAFFEOYL-COA ACYLTRANSFERASE"/>
    <property type="match status" value="1"/>
</dbReference>
<dbReference type="EMBL" id="JXNT01000003">
    <property type="protein sequence ID" value="ODM20625.1"/>
    <property type="molecule type" value="Genomic_DNA"/>
</dbReference>
<dbReference type="PANTHER" id="PTHR31642">
    <property type="entry name" value="TRICHOTHECENE 3-O-ACETYLTRANSFERASE"/>
    <property type="match status" value="1"/>
</dbReference>
<dbReference type="GO" id="GO:0016747">
    <property type="term" value="F:acyltransferase activity, transferring groups other than amino-acyl groups"/>
    <property type="evidence" value="ECO:0007669"/>
    <property type="project" value="TreeGrafter"/>
</dbReference>